<evidence type="ECO:0000313" key="6">
    <source>
        <dbReference type="Proteomes" id="UP000018144"/>
    </source>
</evidence>
<evidence type="ECO:0000256" key="1">
    <source>
        <dbReference type="ARBA" id="ARBA00022723"/>
    </source>
</evidence>
<dbReference type="PROSITE" id="PS01358">
    <property type="entry name" value="ZF_RANBP2_1"/>
    <property type="match status" value="1"/>
</dbReference>
<dbReference type="InterPro" id="IPR001876">
    <property type="entry name" value="Znf_RanBP2"/>
</dbReference>
<organism evidence="5 6">
    <name type="scientific">Pyronema omphalodes (strain CBS 100304)</name>
    <name type="common">Pyronema confluens</name>
    <dbReference type="NCBI Taxonomy" id="1076935"/>
    <lineage>
        <taxon>Eukaryota</taxon>
        <taxon>Fungi</taxon>
        <taxon>Dikarya</taxon>
        <taxon>Ascomycota</taxon>
        <taxon>Pezizomycotina</taxon>
        <taxon>Pezizomycetes</taxon>
        <taxon>Pezizales</taxon>
        <taxon>Pyronemataceae</taxon>
        <taxon>Pyronema</taxon>
    </lineage>
</organism>
<dbReference type="Proteomes" id="UP000018144">
    <property type="component" value="Unassembled WGS sequence"/>
</dbReference>
<evidence type="ECO:0000313" key="5">
    <source>
        <dbReference type="EMBL" id="CCX31791.1"/>
    </source>
</evidence>
<protein>
    <recommendedName>
        <fullName evidence="4">RanBP2-type domain-containing protein</fullName>
    </recommendedName>
</protein>
<dbReference type="AlphaFoldDB" id="U4LUN1"/>
<name>U4LUN1_PYROM</name>
<evidence type="ECO:0000259" key="4">
    <source>
        <dbReference type="PROSITE" id="PS01358"/>
    </source>
</evidence>
<keyword evidence="6" id="KW-1185">Reference proteome</keyword>
<keyword evidence="2" id="KW-0863">Zinc-finger</keyword>
<keyword evidence="3" id="KW-0862">Zinc</keyword>
<reference evidence="5 6" key="1">
    <citation type="journal article" date="2013" name="PLoS Genet.">
        <title>The genome and development-dependent transcriptomes of Pyronema confluens: a window into fungal evolution.</title>
        <authorList>
            <person name="Traeger S."/>
            <person name="Altegoer F."/>
            <person name="Freitag M."/>
            <person name="Gabaldon T."/>
            <person name="Kempken F."/>
            <person name="Kumar A."/>
            <person name="Marcet-Houben M."/>
            <person name="Poggeler S."/>
            <person name="Stajich J.E."/>
            <person name="Nowrousian M."/>
        </authorList>
    </citation>
    <scope>NUCLEOTIDE SEQUENCE [LARGE SCALE GENOMIC DNA]</scope>
    <source>
        <strain evidence="6">CBS 100304</strain>
        <tissue evidence="5">Vegetative mycelium</tissue>
    </source>
</reference>
<keyword evidence="1" id="KW-0479">Metal-binding</keyword>
<dbReference type="GO" id="GO:0008270">
    <property type="term" value="F:zinc ion binding"/>
    <property type="evidence" value="ECO:0007669"/>
    <property type="project" value="UniProtKB-KW"/>
</dbReference>
<evidence type="ECO:0000256" key="2">
    <source>
        <dbReference type="ARBA" id="ARBA00022771"/>
    </source>
</evidence>
<accession>U4LUN1</accession>
<feature type="domain" description="RanBP2-type" evidence="4">
    <location>
        <begin position="10"/>
        <end position="29"/>
    </location>
</feature>
<gene>
    <name evidence="5" type="ORF">PCON_11435</name>
</gene>
<sequence length="111" mass="12634">MSTNKASYLWTCRLCNTKNWFTEQNCTSCTEKCTVPLKISNAEPMLEENLWVHSEEAAAHERQIEESFKEMVEKETMLRHLNAYLQKPAPSVGATRRTGRKAVIATIATSL</sequence>
<proteinExistence type="predicted"/>
<evidence type="ECO:0000256" key="3">
    <source>
        <dbReference type="ARBA" id="ARBA00022833"/>
    </source>
</evidence>
<dbReference type="EMBL" id="HF935650">
    <property type="protein sequence ID" value="CCX31791.1"/>
    <property type="molecule type" value="Genomic_DNA"/>
</dbReference>